<dbReference type="Proteomes" id="UP000318478">
    <property type="component" value="Unassembled WGS sequence"/>
</dbReference>
<feature type="chain" id="PRO_5022720024" evidence="1">
    <location>
        <begin position="29"/>
        <end position="215"/>
    </location>
</feature>
<sequence precursor="true">MARLTQRATLSAVALAAFAAVASSTALADESDVVMIEEHWELKVGGPDSTRNAPQVSMVMSPRGHLNGDFFVVTFNHGSFPNFSSGGVQVQHWYGDNCLGAKNSYSKQSLVYDGETVSWKQRMTLGGGALKFEVVDGDSESFGTFGNVGVLQSVVQTELTRLNYYLPAISITESGIGFAGNRVSSLTLQKLVWETDGGETHVLEAPIDIATGLDP</sequence>
<reference evidence="2 3" key="1">
    <citation type="submission" date="2019-02" db="EMBL/GenBank/DDBJ databases">
        <title>Deep-cultivation of Planctomycetes and their phenomic and genomic characterization uncovers novel biology.</title>
        <authorList>
            <person name="Wiegand S."/>
            <person name="Jogler M."/>
            <person name="Boedeker C."/>
            <person name="Pinto D."/>
            <person name="Vollmers J."/>
            <person name="Rivas-Marin E."/>
            <person name="Kohn T."/>
            <person name="Peeters S.H."/>
            <person name="Heuer A."/>
            <person name="Rast P."/>
            <person name="Oberbeckmann S."/>
            <person name="Bunk B."/>
            <person name="Jeske O."/>
            <person name="Meyerdierks A."/>
            <person name="Storesund J.E."/>
            <person name="Kallscheuer N."/>
            <person name="Luecker S."/>
            <person name="Lage O.M."/>
            <person name="Pohl T."/>
            <person name="Merkel B.J."/>
            <person name="Hornburger P."/>
            <person name="Mueller R.-W."/>
            <person name="Bruemmer F."/>
            <person name="Labrenz M."/>
            <person name="Spormann A.M."/>
            <person name="Op Den Camp H."/>
            <person name="Overmann J."/>
            <person name="Amann R."/>
            <person name="Jetten M.S.M."/>
            <person name="Mascher T."/>
            <person name="Medema M.H."/>
            <person name="Devos D.P."/>
            <person name="Kaster A.-K."/>
            <person name="Ovreas L."/>
            <person name="Rohde M."/>
            <person name="Galperin M.Y."/>
            <person name="Jogler C."/>
        </authorList>
    </citation>
    <scope>NUCLEOTIDE SEQUENCE [LARGE SCALE GENOMIC DNA]</scope>
    <source>
        <strain evidence="2 3">Pla123a</strain>
    </source>
</reference>
<keyword evidence="3" id="KW-1185">Reference proteome</keyword>
<gene>
    <name evidence="2" type="ORF">Pla123a_09520</name>
</gene>
<dbReference type="AlphaFoldDB" id="A0A5C5YT37"/>
<comment type="caution">
    <text evidence="2">The sequence shown here is derived from an EMBL/GenBank/DDBJ whole genome shotgun (WGS) entry which is preliminary data.</text>
</comment>
<evidence type="ECO:0000313" key="3">
    <source>
        <dbReference type="Proteomes" id="UP000318478"/>
    </source>
</evidence>
<protein>
    <submittedName>
        <fullName evidence="2">Uncharacterized protein</fullName>
    </submittedName>
</protein>
<evidence type="ECO:0000313" key="2">
    <source>
        <dbReference type="EMBL" id="TWT78162.1"/>
    </source>
</evidence>
<keyword evidence="1" id="KW-0732">Signal</keyword>
<accession>A0A5C5YT37</accession>
<dbReference type="EMBL" id="SJPO01000002">
    <property type="protein sequence ID" value="TWT78162.1"/>
    <property type="molecule type" value="Genomic_DNA"/>
</dbReference>
<organism evidence="2 3">
    <name type="scientific">Posidoniimonas polymericola</name>
    <dbReference type="NCBI Taxonomy" id="2528002"/>
    <lineage>
        <taxon>Bacteria</taxon>
        <taxon>Pseudomonadati</taxon>
        <taxon>Planctomycetota</taxon>
        <taxon>Planctomycetia</taxon>
        <taxon>Pirellulales</taxon>
        <taxon>Lacipirellulaceae</taxon>
        <taxon>Posidoniimonas</taxon>
    </lineage>
</organism>
<name>A0A5C5YT37_9BACT</name>
<feature type="signal peptide" evidence="1">
    <location>
        <begin position="1"/>
        <end position="28"/>
    </location>
</feature>
<proteinExistence type="predicted"/>
<evidence type="ECO:0000256" key="1">
    <source>
        <dbReference type="SAM" id="SignalP"/>
    </source>
</evidence>